<dbReference type="PROSITE" id="PS50043">
    <property type="entry name" value="HTH_LUXR_2"/>
    <property type="match status" value="1"/>
</dbReference>
<evidence type="ECO:0000259" key="3">
    <source>
        <dbReference type="PROSITE" id="PS50043"/>
    </source>
</evidence>
<dbReference type="RefSeq" id="WP_387900693.1">
    <property type="nucleotide sequence ID" value="NZ_JBIBEG010000002.1"/>
</dbReference>
<dbReference type="Proteomes" id="UP001602322">
    <property type="component" value="Unassembled WGS sequence"/>
</dbReference>
<name>A0ABW6X524_9ACTN</name>
<feature type="domain" description="HTH luxR-type" evidence="3">
    <location>
        <begin position="854"/>
        <end position="919"/>
    </location>
</feature>
<dbReference type="InterPro" id="IPR027417">
    <property type="entry name" value="P-loop_NTPase"/>
</dbReference>
<dbReference type="InterPro" id="IPR041664">
    <property type="entry name" value="AAA_16"/>
</dbReference>
<evidence type="ECO:0000313" key="5">
    <source>
        <dbReference type="Proteomes" id="UP001602322"/>
    </source>
</evidence>
<evidence type="ECO:0000313" key="4">
    <source>
        <dbReference type="EMBL" id="MFF5896471.1"/>
    </source>
</evidence>
<dbReference type="SUPFAM" id="SSF46894">
    <property type="entry name" value="C-terminal effector domain of the bipartite response regulators"/>
    <property type="match status" value="1"/>
</dbReference>
<organism evidence="4 5">
    <name type="scientific">Streptomyces argenteolus</name>
    <dbReference type="NCBI Taxonomy" id="67274"/>
    <lineage>
        <taxon>Bacteria</taxon>
        <taxon>Bacillati</taxon>
        <taxon>Actinomycetota</taxon>
        <taxon>Actinomycetes</taxon>
        <taxon>Kitasatosporales</taxon>
        <taxon>Streptomycetaceae</taxon>
        <taxon>Streptomyces</taxon>
    </lineage>
</organism>
<reference evidence="4 5" key="1">
    <citation type="submission" date="2024-10" db="EMBL/GenBank/DDBJ databases">
        <title>The Natural Products Discovery Center: Release of the First 8490 Sequenced Strains for Exploring Actinobacteria Biosynthetic Diversity.</title>
        <authorList>
            <person name="Kalkreuter E."/>
            <person name="Kautsar S.A."/>
            <person name="Yang D."/>
            <person name="Bader C.D."/>
            <person name="Teijaro C.N."/>
            <person name="Fluegel L."/>
            <person name="Davis C.M."/>
            <person name="Simpson J.R."/>
            <person name="Lauterbach L."/>
            <person name="Steele A.D."/>
            <person name="Gui C."/>
            <person name="Meng S."/>
            <person name="Li G."/>
            <person name="Viehrig K."/>
            <person name="Ye F."/>
            <person name="Su P."/>
            <person name="Kiefer A.F."/>
            <person name="Nichols A."/>
            <person name="Cepeda A.J."/>
            <person name="Yan W."/>
            <person name="Fan B."/>
            <person name="Jiang Y."/>
            <person name="Adhikari A."/>
            <person name="Zheng C.-J."/>
            <person name="Schuster L."/>
            <person name="Cowan T.M."/>
            <person name="Smanski M.J."/>
            <person name="Chevrette M.G."/>
            <person name="De Carvalho L.P.S."/>
            <person name="Shen B."/>
        </authorList>
    </citation>
    <scope>NUCLEOTIDE SEQUENCE [LARGE SCALE GENOMIC DNA]</scope>
    <source>
        <strain evidence="4 5">NPDC012540</strain>
    </source>
</reference>
<evidence type="ECO:0000256" key="2">
    <source>
        <dbReference type="ARBA" id="ARBA00022840"/>
    </source>
</evidence>
<dbReference type="SMART" id="SM00421">
    <property type="entry name" value="HTH_LUXR"/>
    <property type="match status" value="1"/>
</dbReference>
<dbReference type="InterPro" id="IPR036388">
    <property type="entry name" value="WH-like_DNA-bd_sf"/>
</dbReference>
<protein>
    <submittedName>
        <fullName evidence="4">LuxR C-terminal-related transcriptional regulator</fullName>
    </submittedName>
</protein>
<dbReference type="EMBL" id="JBIBEG010000002">
    <property type="protein sequence ID" value="MFF5896471.1"/>
    <property type="molecule type" value="Genomic_DNA"/>
</dbReference>
<dbReference type="Pfam" id="PF13191">
    <property type="entry name" value="AAA_16"/>
    <property type="match status" value="1"/>
</dbReference>
<comment type="caution">
    <text evidence="4">The sequence shown here is derived from an EMBL/GenBank/DDBJ whole genome shotgun (WGS) entry which is preliminary data.</text>
</comment>
<dbReference type="CDD" id="cd06170">
    <property type="entry name" value="LuxR_C_like"/>
    <property type="match status" value="1"/>
</dbReference>
<dbReference type="InterPro" id="IPR000792">
    <property type="entry name" value="Tscrpt_reg_LuxR_C"/>
</dbReference>
<keyword evidence="5" id="KW-1185">Reference proteome</keyword>
<dbReference type="Gene3D" id="1.10.10.10">
    <property type="entry name" value="Winged helix-like DNA-binding domain superfamily/Winged helix DNA-binding domain"/>
    <property type="match status" value="1"/>
</dbReference>
<gene>
    <name evidence="4" type="ORF">ACFY8O_11165</name>
</gene>
<dbReference type="InterPro" id="IPR016032">
    <property type="entry name" value="Sig_transdc_resp-reg_C-effctor"/>
</dbReference>
<sequence>MTPSTTVHSPLRLYGRSGELAILETLLGRLRAGDGGALVLTSPPGLGRTALLRQTAADYRVRHGGPVVYAAAAPTEQRLPYSGLHALLCSAPGPLPLAPDSVLRSGITPGGLLCLLRELGAEQPLLVCVDDAHAWDPDSRAALGFAARRLGEGSRVAVVIGAADERAFAGLPALRLGPLDDDAGAALLDRLTDGTADVDPVVRSELLREAAGNPRLLAGLVGRLTPGQLAGRTALPYPLPGAESVLDAHAEHLDELSPDTRTLLLLAAAAEEHEPDGAGADAALLLRAGPRAGLAAAHLDRVLFAPAGTAGALQRAGSRVHFSHPLLRRAVLHREPPGRRRAVHELLAGLLAGPGSPPLPALVQRACAAPGPDAALAAQLEAAATAPRPHGERSAALARAAALSTDDTLRAARFTAAAEQARLAGDTGRARAMLARVGPHLAGGAAPYVRGMLALSDGPVADAREALLTAAELLAPHDARRTLDALFGAAEAAWDMGDAIAYLDAMNRVPVAAADRSMAQYRAGMCAVLAGHPDRGHALLRCCLDSADRAEDAGELLRAGASALVLGEVDAACRAGARALAAVRTRGPESLLPHALEQLAYAELRAGQHARARAHALEGLHAARRTGQRNSATHLHAVLALAASVEGPAEACAAHADAALAGAGPHGLAQAAMLATWAVARADLAAGRPGEAAARLGPLVRPGPGTGHFATRMLAVPCWVEAMVASGRAEEGAAELSAAVDEFALWTARTTDPQVPAQLARCRALLAPPDEAAAGYEEALAHHDRAGGDFERARTQLLHGQLLRRLRRTREARGPLRDALVAFERCSARVWAERAGGELRAAGEAVDAAPDRSGPGPLAGLTPQQQRIARCVAEGATNREVAVRLSVSPRTVDHHLRNVFAALGVRSRTELARLLDRPGGTRLQDRDEKNRADL</sequence>
<proteinExistence type="predicted"/>
<keyword evidence="1" id="KW-0547">Nucleotide-binding</keyword>
<dbReference type="PRINTS" id="PR00038">
    <property type="entry name" value="HTHLUXR"/>
</dbReference>
<dbReference type="PANTHER" id="PTHR16305">
    <property type="entry name" value="TESTICULAR SOLUBLE ADENYLYL CYCLASE"/>
    <property type="match status" value="1"/>
</dbReference>
<dbReference type="Pfam" id="PF00196">
    <property type="entry name" value="GerE"/>
    <property type="match status" value="1"/>
</dbReference>
<accession>A0ABW6X524</accession>
<dbReference type="SUPFAM" id="SSF52540">
    <property type="entry name" value="P-loop containing nucleoside triphosphate hydrolases"/>
    <property type="match status" value="1"/>
</dbReference>
<evidence type="ECO:0000256" key="1">
    <source>
        <dbReference type="ARBA" id="ARBA00022741"/>
    </source>
</evidence>
<dbReference type="PANTHER" id="PTHR16305:SF35">
    <property type="entry name" value="TRANSCRIPTIONAL ACTIVATOR DOMAIN"/>
    <property type="match status" value="1"/>
</dbReference>
<keyword evidence="2" id="KW-0067">ATP-binding</keyword>